<dbReference type="EMBL" id="CAXKWB010000072">
    <property type="protein sequence ID" value="CAL4058975.1"/>
    <property type="molecule type" value="Genomic_DNA"/>
</dbReference>
<evidence type="ECO:0000256" key="2">
    <source>
        <dbReference type="PROSITE-ProRule" id="PRU00059"/>
    </source>
</evidence>
<evidence type="ECO:0000259" key="4">
    <source>
        <dbReference type="PROSITE" id="PS01180"/>
    </source>
</evidence>
<name>A0AAV2PGV2_MEGNR</name>
<dbReference type="Pfam" id="PF00431">
    <property type="entry name" value="CUB"/>
    <property type="match status" value="1"/>
</dbReference>
<dbReference type="SUPFAM" id="SSF49854">
    <property type="entry name" value="Spermadhesin, CUB domain"/>
    <property type="match status" value="1"/>
</dbReference>
<evidence type="ECO:0000259" key="5">
    <source>
        <dbReference type="PROSITE" id="PS50041"/>
    </source>
</evidence>
<reference evidence="6 7" key="1">
    <citation type="submission" date="2024-05" db="EMBL/GenBank/DDBJ databases">
        <authorList>
            <person name="Wallberg A."/>
        </authorList>
    </citation>
    <scope>NUCLEOTIDE SEQUENCE [LARGE SCALE GENOMIC DNA]</scope>
</reference>
<protein>
    <submittedName>
        <fullName evidence="6">Uncharacterized protein</fullName>
    </submittedName>
</protein>
<feature type="non-terminal residue" evidence="6">
    <location>
        <position position="1"/>
    </location>
</feature>
<dbReference type="Pfam" id="PF00059">
    <property type="entry name" value="Lectin_C"/>
    <property type="match status" value="1"/>
</dbReference>
<feature type="compositionally biased region" description="Pro residues" evidence="3">
    <location>
        <begin position="131"/>
        <end position="140"/>
    </location>
</feature>
<dbReference type="InterPro" id="IPR016187">
    <property type="entry name" value="CTDL_fold"/>
</dbReference>
<dbReference type="Gene3D" id="2.60.120.290">
    <property type="entry name" value="Spermadhesin, CUB domain"/>
    <property type="match status" value="1"/>
</dbReference>
<dbReference type="CDD" id="cd00037">
    <property type="entry name" value="CLECT"/>
    <property type="match status" value="1"/>
</dbReference>
<comment type="caution">
    <text evidence="6">The sequence shown here is derived from an EMBL/GenBank/DDBJ whole genome shotgun (WGS) entry which is preliminary data.</text>
</comment>
<dbReference type="PROSITE" id="PS50041">
    <property type="entry name" value="C_TYPE_LECTIN_2"/>
    <property type="match status" value="1"/>
</dbReference>
<gene>
    <name evidence="6" type="ORF">MNOR_LOCUS342</name>
</gene>
<keyword evidence="1" id="KW-1015">Disulfide bond</keyword>
<dbReference type="InterPro" id="IPR001304">
    <property type="entry name" value="C-type_lectin-like"/>
</dbReference>
<dbReference type="InterPro" id="IPR035914">
    <property type="entry name" value="Sperma_CUB_dom_sf"/>
</dbReference>
<dbReference type="SMART" id="SM00034">
    <property type="entry name" value="CLECT"/>
    <property type="match status" value="1"/>
</dbReference>
<dbReference type="InterPro" id="IPR016186">
    <property type="entry name" value="C-type_lectin-like/link_sf"/>
</dbReference>
<evidence type="ECO:0000256" key="3">
    <source>
        <dbReference type="SAM" id="MobiDB-lite"/>
    </source>
</evidence>
<keyword evidence="7" id="KW-1185">Reference proteome</keyword>
<feature type="non-terminal residue" evidence="6">
    <location>
        <position position="403"/>
    </location>
</feature>
<evidence type="ECO:0000313" key="7">
    <source>
        <dbReference type="Proteomes" id="UP001497623"/>
    </source>
</evidence>
<organism evidence="6 7">
    <name type="scientific">Meganyctiphanes norvegica</name>
    <name type="common">Northern krill</name>
    <name type="synonym">Thysanopoda norvegica</name>
    <dbReference type="NCBI Taxonomy" id="48144"/>
    <lineage>
        <taxon>Eukaryota</taxon>
        <taxon>Metazoa</taxon>
        <taxon>Ecdysozoa</taxon>
        <taxon>Arthropoda</taxon>
        <taxon>Crustacea</taxon>
        <taxon>Multicrustacea</taxon>
        <taxon>Malacostraca</taxon>
        <taxon>Eumalacostraca</taxon>
        <taxon>Eucarida</taxon>
        <taxon>Euphausiacea</taxon>
        <taxon>Euphausiidae</taxon>
        <taxon>Meganyctiphanes</taxon>
    </lineage>
</organism>
<proteinExistence type="predicted"/>
<dbReference type="Proteomes" id="UP001497623">
    <property type="component" value="Unassembled WGS sequence"/>
</dbReference>
<dbReference type="SUPFAM" id="SSF56436">
    <property type="entry name" value="C-type lectin-like"/>
    <property type="match status" value="1"/>
</dbReference>
<evidence type="ECO:0000256" key="1">
    <source>
        <dbReference type="ARBA" id="ARBA00023157"/>
    </source>
</evidence>
<dbReference type="PROSITE" id="PS01180">
    <property type="entry name" value="CUB"/>
    <property type="match status" value="1"/>
</dbReference>
<dbReference type="CDD" id="cd00041">
    <property type="entry name" value="CUB"/>
    <property type="match status" value="1"/>
</dbReference>
<feature type="compositionally biased region" description="Low complexity" evidence="3">
    <location>
        <begin position="141"/>
        <end position="165"/>
    </location>
</feature>
<sequence length="403" mass="43513">GASANPSFYSHAKDDCTWFISVITMYSLNLPDQIFQKFAYMNKILVRDGNSPMSPKIGQDICGGFNPAKGLKLSSTENKIFIHFQSDYINFKKGFSVEWTSERIAKCPPPPTCPTEILCVCPPCPTSDDCPPPEPCPTPSPTAAVSSSEISGSPSTTGKSTSRPSYVFSTESSYQSTTSRSTINTPGYPTTSEIFSNESSKQSTATSSFHYPTSLSSTVDPCIEIMNASSDNFCSPGYVRDGEDCLATCEQTNCTGNQTCIDKMGTAPATCKDTHCPNGFITSDEDVVCIDIGVGLTWQQADDYCASLGLTLAQPNNVLSLAASVFNAIGTNYWYWLGGKGSCTDLVWLDGTTVNYDLSLWQQGLPNISTTDCLVLQTSDINNPYVKTTDCLKSYGFTLCTTL</sequence>
<comment type="caution">
    <text evidence="2">Lacks conserved residue(s) required for the propagation of feature annotation.</text>
</comment>
<feature type="domain" description="C-type lectin" evidence="5">
    <location>
        <begin position="297"/>
        <end position="397"/>
    </location>
</feature>
<feature type="compositionally biased region" description="Polar residues" evidence="3">
    <location>
        <begin position="167"/>
        <end position="199"/>
    </location>
</feature>
<dbReference type="InterPro" id="IPR000859">
    <property type="entry name" value="CUB_dom"/>
</dbReference>
<evidence type="ECO:0000313" key="6">
    <source>
        <dbReference type="EMBL" id="CAL4058975.1"/>
    </source>
</evidence>
<dbReference type="Gene3D" id="3.10.100.10">
    <property type="entry name" value="Mannose-Binding Protein A, subunit A"/>
    <property type="match status" value="1"/>
</dbReference>
<feature type="region of interest" description="Disordered" evidence="3">
    <location>
        <begin position="131"/>
        <end position="199"/>
    </location>
</feature>
<accession>A0AAV2PGV2</accession>
<dbReference type="AlphaFoldDB" id="A0AAV2PGV2"/>
<feature type="domain" description="CUB" evidence="4">
    <location>
        <begin position="1"/>
        <end position="102"/>
    </location>
</feature>